<protein>
    <recommendedName>
        <fullName evidence="4">Protein kinase domain-containing protein</fullName>
    </recommendedName>
</protein>
<keyword evidence="6" id="KW-1185">Reference proteome</keyword>
<comment type="caution">
    <text evidence="5">The sequence shown here is derived from an EMBL/GenBank/DDBJ whole genome shotgun (WGS) entry which is preliminary data.</text>
</comment>
<feature type="region of interest" description="Disordered" evidence="3">
    <location>
        <begin position="448"/>
        <end position="512"/>
    </location>
</feature>
<dbReference type="EMBL" id="BEGY01000087">
    <property type="protein sequence ID" value="GAX82848.1"/>
    <property type="molecule type" value="Genomic_DNA"/>
</dbReference>
<dbReference type="Pfam" id="PF00069">
    <property type="entry name" value="Pkinase"/>
    <property type="match status" value="1"/>
</dbReference>
<dbReference type="SUPFAM" id="SSF56112">
    <property type="entry name" value="Protein kinase-like (PK-like)"/>
    <property type="match status" value="1"/>
</dbReference>
<evidence type="ECO:0000256" key="3">
    <source>
        <dbReference type="SAM" id="MobiDB-lite"/>
    </source>
</evidence>
<feature type="domain" description="Protein kinase" evidence="4">
    <location>
        <begin position="1"/>
        <end position="297"/>
    </location>
</feature>
<keyword evidence="2" id="KW-0067">ATP-binding</keyword>
<name>A0A250XIE1_9CHLO</name>
<evidence type="ECO:0000313" key="5">
    <source>
        <dbReference type="EMBL" id="GAX82848.1"/>
    </source>
</evidence>
<dbReference type="GO" id="GO:0005524">
    <property type="term" value="F:ATP binding"/>
    <property type="evidence" value="ECO:0007669"/>
    <property type="project" value="UniProtKB-KW"/>
</dbReference>
<dbReference type="PANTHER" id="PTHR24055">
    <property type="entry name" value="MITOGEN-ACTIVATED PROTEIN KINASE"/>
    <property type="match status" value="1"/>
</dbReference>
<sequence length="1101" mass="118579">MTTQKEEDALRLRLLLHQHYEFVHDHSVKDKKRLVKECFTGCGRNDNLGDVGLYCEAVFASKTYHANLNVLCDVEVVGAGQLRLFYESCAFSLRQIQKKWISTGFPLPEVKSLVYQAVSAVSHLHAHHICHSSLCPQSFFLQENGMLKLIGLNTACITAQAHPRADTASDLPLSTCASPEIILHDNVDSGMPSDIWALGCICAELAIGRPLFYGQSESELLWSISKLMGMCPRHISIAQGRADCQRILKRIVECSFENFMARFSQFEPSLMKFLDRCLQPDPRKRATVAELLSSDFLRDVPASLRDLLIAEQHRVQSLQDTHERLLLQAKVSNLAAQMALTGVDVTAAAMAAGLVSARQSGAGGMEETGQQVVLLSRLSSGLGYASGCSKVVKPPPSVTGGTVPISGARLLRCSVDGGSTSISTPSLTAAPTLHMQLRGRSRHSVSGSVCSVSRVGPDSVSHAGKLARHSDSGRLQTQDSSSDLHGLLLRTSGGKSNRLSVDGRLGSDTGEGREEVQSKLCTQNNIIGGLLSDNGDIALSSDAQEPGSALASGVVSKNVKRLLVGPRAPYVHGCPAVTVDDEAAGTSGVVRPRAAGMAAGPRLHLLGSCQVPSCPSPNTKVSTWLQVVPEEALGLQCQGGPPEEAGLQHQGGSSKALQLCEQVEEHKLCEQVEEHKLCEQVHQSHCSSRSNGIVYFDTAFLESSSPNIDKHASSSASSHYSSATSSSTSSHYPSATSSSTSSLCPSATGVYISSSHSVGHSMIKRHDAAVMKMEEERPVLIKMSMPQLRITSASLPLQPSNQLTSHNLSVPHQPQNCVRPSWSVSQMQIPQPLSQIAQHVQHILQPACPTTQGLHRPPSASQTAQGLQRPPSASQSLPSSRQFQNSASFQLKHLVPKSQDQSACLTFKECPQDAEEVVMGPMASFAADILREVKKKRAVASSGSDTRMPADQQDKEECSHNAHMADNVVDNVEPQTLTNRVQEGLKLNSLEVQVDSDMRDKRQVYRPLSAMTATSDESTARHMLPSSSASRDVKRDKIRPLTSSSARGIQSNKAISGHAARDRASCCNTAVVHPLIMSARKSGTAYQEEKELAALVQRHQH</sequence>
<feature type="region of interest" description="Disordered" evidence="3">
    <location>
        <begin position="706"/>
        <end position="744"/>
    </location>
</feature>
<proteinExistence type="predicted"/>
<feature type="compositionally biased region" description="Polar residues" evidence="3">
    <location>
        <begin position="473"/>
        <end position="483"/>
    </location>
</feature>
<evidence type="ECO:0000313" key="6">
    <source>
        <dbReference type="Proteomes" id="UP000232323"/>
    </source>
</evidence>
<dbReference type="SMART" id="SM00220">
    <property type="entry name" value="S_TKc"/>
    <property type="match status" value="1"/>
</dbReference>
<evidence type="ECO:0000256" key="2">
    <source>
        <dbReference type="ARBA" id="ARBA00022840"/>
    </source>
</evidence>
<evidence type="ECO:0000256" key="1">
    <source>
        <dbReference type="ARBA" id="ARBA00022741"/>
    </source>
</evidence>
<dbReference type="InterPro" id="IPR050117">
    <property type="entry name" value="MAPK"/>
</dbReference>
<feature type="region of interest" description="Disordered" evidence="3">
    <location>
        <begin position="849"/>
        <end position="884"/>
    </location>
</feature>
<gene>
    <name evidence="5" type="ORF">CEUSTIGMA_g10274.t1</name>
</gene>
<dbReference type="PROSITE" id="PS50011">
    <property type="entry name" value="PROTEIN_KINASE_DOM"/>
    <property type="match status" value="1"/>
</dbReference>
<reference evidence="5 6" key="1">
    <citation type="submission" date="2017-08" db="EMBL/GenBank/DDBJ databases">
        <title>Acidophilic green algal genome provides insights into adaptation to an acidic environment.</title>
        <authorList>
            <person name="Hirooka S."/>
            <person name="Hirose Y."/>
            <person name="Kanesaki Y."/>
            <person name="Higuchi S."/>
            <person name="Fujiwara T."/>
            <person name="Onuma R."/>
            <person name="Era A."/>
            <person name="Ohbayashi R."/>
            <person name="Uzuka A."/>
            <person name="Nozaki H."/>
            <person name="Yoshikawa H."/>
            <person name="Miyagishima S.Y."/>
        </authorList>
    </citation>
    <scope>NUCLEOTIDE SEQUENCE [LARGE SCALE GENOMIC DNA]</scope>
    <source>
        <strain evidence="5 6">NIES-2499</strain>
    </source>
</reference>
<dbReference type="Gene3D" id="1.10.510.10">
    <property type="entry name" value="Transferase(Phosphotransferase) domain 1"/>
    <property type="match status" value="1"/>
</dbReference>
<accession>A0A250XIE1</accession>
<feature type="region of interest" description="Disordered" evidence="3">
    <location>
        <begin position="1012"/>
        <end position="1035"/>
    </location>
</feature>
<dbReference type="InterPro" id="IPR011009">
    <property type="entry name" value="Kinase-like_dom_sf"/>
</dbReference>
<dbReference type="AlphaFoldDB" id="A0A250XIE1"/>
<dbReference type="GO" id="GO:0004672">
    <property type="term" value="F:protein kinase activity"/>
    <property type="evidence" value="ECO:0007669"/>
    <property type="project" value="InterPro"/>
</dbReference>
<evidence type="ECO:0000259" key="4">
    <source>
        <dbReference type="PROSITE" id="PS50011"/>
    </source>
</evidence>
<feature type="compositionally biased region" description="Low complexity" evidence="3">
    <location>
        <begin position="713"/>
        <end position="744"/>
    </location>
</feature>
<keyword evidence="1" id="KW-0547">Nucleotide-binding</keyword>
<dbReference type="InterPro" id="IPR000719">
    <property type="entry name" value="Prot_kinase_dom"/>
</dbReference>
<dbReference type="Proteomes" id="UP000232323">
    <property type="component" value="Unassembled WGS sequence"/>
</dbReference>
<organism evidence="5 6">
    <name type="scientific">Chlamydomonas eustigma</name>
    <dbReference type="NCBI Taxonomy" id="1157962"/>
    <lineage>
        <taxon>Eukaryota</taxon>
        <taxon>Viridiplantae</taxon>
        <taxon>Chlorophyta</taxon>
        <taxon>core chlorophytes</taxon>
        <taxon>Chlorophyceae</taxon>
        <taxon>CS clade</taxon>
        <taxon>Chlamydomonadales</taxon>
        <taxon>Chlamydomonadaceae</taxon>
        <taxon>Chlamydomonas</taxon>
    </lineage>
</organism>